<dbReference type="InterPro" id="IPR002347">
    <property type="entry name" value="SDR_fam"/>
</dbReference>
<dbReference type="PANTHER" id="PTHR24321:SF8">
    <property type="entry name" value="ESTRADIOL 17-BETA-DEHYDROGENASE 8-RELATED"/>
    <property type="match status" value="1"/>
</dbReference>
<accession>A0ABT5YNN5</accession>
<keyword evidence="4" id="KW-1185">Reference proteome</keyword>
<dbReference type="NCBIfam" id="NF009466">
    <property type="entry name" value="PRK12826.1-2"/>
    <property type="match status" value="1"/>
</dbReference>
<dbReference type="InterPro" id="IPR020904">
    <property type="entry name" value="Sc_DH/Rdtase_CS"/>
</dbReference>
<dbReference type="EMBL" id="JARHUD010000006">
    <property type="protein sequence ID" value="MDF2096591.1"/>
    <property type="molecule type" value="Genomic_DNA"/>
</dbReference>
<evidence type="ECO:0000256" key="2">
    <source>
        <dbReference type="ARBA" id="ARBA00023002"/>
    </source>
</evidence>
<name>A0ABT5YNN5_9PROT</name>
<evidence type="ECO:0000313" key="4">
    <source>
        <dbReference type="Proteomes" id="UP001215503"/>
    </source>
</evidence>
<dbReference type="RefSeq" id="WP_275823172.1">
    <property type="nucleotide sequence ID" value="NZ_JARHUD010000006.1"/>
</dbReference>
<dbReference type="SUPFAM" id="SSF51735">
    <property type="entry name" value="NAD(P)-binding Rossmann-fold domains"/>
    <property type="match status" value="1"/>
</dbReference>
<organism evidence="3 4">
    <name type="scientific">Aquibaculum arenosum</name>
    <dbReference type="NCBI Taxonomy" id="3032591"/>
    <lineage>
        <taxon>Bacteria</taxon>
        <taxon>Pseudomonadati</taxon>
        <taxon>Pseudomonadota</taxon>
        <taxon>Alphaproteobacteria</taxon>
        <taxon>Rhodospirillales</taxon>
        <taxon>Rhodovibrionaceae</taxon>
        <taxon>Aquibaculum</taxon>
    </lineage>
</organism>
<keyword evidence="2" id="KW-0560">Oxidoreductase</keyword>
<evidence type="ECO:0000313" key="3">
    <source>
        <dbReference type="EMBL" id="MDF2096591.1"/>
    </source>
</evidence>
<comment type="similarity">
    <text evidence="1">Belongs to the short-chain dehydrogenases/reductases (SDR) family.</text>
</comment>
<dbReference type="PANTHER" id="PTHR24321">
    <property type="entry name" value="DEHYDROGENASES, SHORT CHAIN"/>
    <property type="match status" value="1"/>
</dbReference>
<sequence>MTQPPMLRADVSGQRVILTAGASGIGRAMAETFIANGARVELCDVDENALADTAAALPQAGVHRCDVADSAALDGFFADALESLGGLDVLINNAGIAGPTSPVEEITEEEWRRTLDIDITGQFLCAKRAVPHLRRAGGGAIINLSSAAGIFAFPMRSPYSASKWGAVGFTKTLAAELGDANIRVNALCPGAVEGPRIRAVIAAKAKQRGISEAEMEESLLTDVSLKCFVSPYDIANMALYLCSPLGATISGQALSIDGHMVAMR</sequence>
<reference evidence="3 4" key="1">
    <citation type="submission" date="2023-03" db="EMBL/GenBank/DDBJ databases">
        <title>Fodinicurvata sp. CAU 1616 isolated from sea sendiment.</title>
        <authorList>
            <person name="Kim W."/>
        </authorList>
    </citation>
    <scope>NUCLEOTIDE SEQUENCE [LARGE SCALE GENOMIC DNA]</scope>
    <source>
        <strain evidence="3 4">CAU 1616</strain>
    </source>
</reference>
<comment type="caution">
    <text evidence="3">The sequence shown here is derived from an EMBL/GenBank/DDBJ whole genome shotgun (WGS) entry which is preliminary data.</text>
</comment>
<dbReference type="PRINTS" id="PR00081">
    <property type="entry name" value="GDHRDH"/>
</dbReference>
<dbReference type="Gene3D" id="3.40.50.720">
    <property type="entry name" value="NAD(P)-binding Rossmann-like Domain"/>
    <property type="match status" value="1"/>
</dbReference>
<evidence type="ECO:0000256" key="1">
    <source>
        <dbReference type="ARBA" id="ARBA00006484"/>
    </source>
</evidence>
<dbReference type="Pfam" id="PF13561">
    <property type="entry name" value="adh_short_C2"/>
    <property type="match status" value="1"/>
</dbReference>
<dbReference type="PROSITE" id="PS00061">
    <property type="entry name" value="ADH_SHORT"/>
    <property type="match status" value="1"/>
</dbReference>
<dbReference type="PRINTS" id="PR00080">
    <property type="entry name" value="SDRFAMILY"/>
</dbReference>
<proteinExistence type="inferred from homology"/>
<gene>
    <name evidence="3" type="ORF">P2G67_11435</name>
</gene>
<dbReference type="InterPro" id="IPR036291">
    <property type="entry name" value="NAD(P)-bd_dom_sf"/>
</dbReference>
<dbReference type="Proteomes" id="UP001215503">
    <property type="component" value="Unassembled WGS sequence"/>
</dbReference>
<dbReference type="CDD" id="cd05233">
    <property type="entry name" value="SDR_c"/>
    <property type="match status" value="1"/>
</dbReference>
<protein>
    <submittedName>
        <fullName evidence="3">SDR family oxidoreductase</fullName>
    </submittedName>
</protein>